<feature type="compositionally biased region" description="Low complexity" evidence="1">
    <location>
        <begin position="105"/>
        <end position="115"/>
    </location>
</feature>
<evidence type="ECO:0000313" key="2">
    <source>
        <dbReference type="EMBL" id="MEV5507494.1"/>
    </source>
</evidence>
<dbReference type="RefSeq" id="WP_109278172.1">
    <property type="nucleotide sequence ID" value="NZ_JBFAUK010000008.1"/>
</dbReference>
<dbReference type="InterPro" id="IPR018763">
    <property type="entry name" value="DUF2334"/>
</dbReference>
<sequence>MTVKNSRRRRPHIFRIPFVLAIVAALLGGVALSTGYGAEGAVAPGGRPGARGPGNTKAADLAAPGMSASAPRAKDLKALASAALHNDRLRKSRKLVVRPAPKPPAQQSARQSAQRTGAGGRVTPAVATRSTPGPAKAVTVRPAAATAGTSALVLYDNTGPYGYLGELYAMATANLAGHFGSVTAKPVSQYTAGMTEQYTATVYLGSTYYGGSVPDAIPAAFYQDALTTTHPVTWVGDNIWGMANAVGVTKFEQQYGWDPTSSFYANASGSVGNINQVTYRGQQLTRTIPAGADGGILHPDILTGTGFPQVTQLAQATDASTGTTSPWAIRSGNLTYVGEIPFEYVSEQDRIICFEDLLFDGLAPGTAQRHRAFVRLEDISPQSDPAQLRTMADYLYSQKIPYGILVIPVYTDPNGVYNNGTPQTTTLAQAPQVVSAIQYMLSHGATLINHGFTHQYSNVNNPYSGVTGDDFEFFRAHIDSANNVVMDGPPAEDSTAWAQSRVTSALAGFAAAGLPRPAFWTTPHYAASAADYRVLGQNYTARLERSLYFAGTLSGGTVDNSRYIGQFFPYAVKDVYGTTVLPEDLGNYEPQPYNNHPARLPADLIAAAKANLAVRDGVASFFYHPYYDLAPLQQTIDGIRALGYTFVSPADLAQ</sequence>
<organism evidence="2 3">
    <name type="scientific">Streptomyces orinoci</name>
    <name type="common">Streptoverticillium orinoci</name>
    <dbReference type="NCBI Taxonomy" id="67339"/>
    <lineage>
        <taxon>Bacteria</taxon>
        <taxon>Bacillati</taxon>
        <taxon>Actinomycetota</taxon>
        <taxon>Actinomycetes</taxon>
        <taxon>Kitasatosporales</taxon>
        <taxon>Streptomycetaceae</taxon>
        <taxon>Streptomyces</taxon>
    </lineage>
</organism>
<evidence type="ECO:0000313" key="3">
    <source>
        <dbReference type="Proteomes" id="UP001552594"/>
    </source>
</evidence>
<evidence type="ECO:0000256" key="1">
    <source>
        <dbReference type="SAM" id="MobiDB-lite"/>
    </source>
</evidence>
<dbReference type="EMBL" id="JBFAUK010000008">
    <property type="protein sequence ID" value="MEV5507494.1"/>
    <property type="molecule type" value="Genomic_DNA"/>
</dbReference>
<comment type="caution">
    <text evidence="2">The sequence shown here is derived from an EMBL/GenBank/DDBJ whole genome shotgun (WGS) entry which is preliminary data.</text>
</comment>
<keyword evidence="3" id="KW-1185">Reference proteome</keyword>
<dbReference type="CDD" id="cd10923">
    <property type="entry name" value="CE4_COG5298"/>
    <property type="match status" value="1"/>
</dbReference>
<name>A0ABV3JYV9_STRON</name>
<protein>
    <submittedName>
        <fullName evidence="2">DUF2334 domain-containing protein</fullName>
    </submittedName>
</protein>
<dbReference type="Proteomes" id="UP001552594">
    <property type="component" value="Unassembled WGS sequence"/>
</dbReference>
<feature type="region of interest" description="Disordered" evidence="1">
    <location>
        <begin position="45"/>
        <end position="67"/>
    </location>
</feature>
<gene>
    <name evidence="2" type="ORF">AB0L16_13580</name>
</gene>
<reference evidence="2 3" key="1">
    <citation type="submission" date="2024-06" db="EMBL/GenBank/DDBJ databases">
        <title>The Natural Products Discovery Center: Release of the First 8490 Sequenced Strains for Exploring Actinobacteria Biosynthetic Diversity.</title>
        <authorList>
            <person name="Kalkreuter E."/>
            <person name="Kautsar S.A."/>
            <person name="Yang D."/>
            <person name="Bader C.D."/>
            <person name="Teijaro C.N."/>
            <person name="Fluegel L."/>
            <person name="Davis C.M."/>
            <person name="Simpson J.R."/>
            <person name="Lauterbach L."/>
            <person name="Steele A.D."/>
            <person name="Gui C."/>
            <person name="Meng S."/>
            <person name="Li G."/>
            <person name="Viehrig K."/>
            <person name="Ye F."/>
            <person name="Su P."/>
            <person name="Kiefer A.F."/>
            <person name="Nichols A."/>
            <person name="Cepeda A.J."/>
            <person name="Yan W."/>
            <person name="Fan B."/>
            <person name="Jiang Y."/>
            <person name="Adhikari A."/>
            <person name="Zheng C.-J."/>
            <person name="Schuster L."/>
            <person name="Cowan T.M."/>
            <person name="Smanski M.J."/>
            <person name="Chevrette M.G."/>
            <person name="De Carvalho L.P.S."/>
            <person name="Shen B."/>
        </authorList>
    </citation>
    <scope>NUCLEOTIDE SEQUENCE [LARGE SCALE GENOMIC DNA]</scope>
    <source>
        <strain evidence="2 3">NPDC052347</strain>
    </source>
</reference>
<dbReference type="Pfam" id="PF10096">
    <property type="entry name" value="DUF2334"/>
    <property type="match status" value="1"/>
</dbReference>
<accession>A0ABV3JYV9</accession>
<feature type="region of interest" description="Disordered" evidence="1">
    <location>
        <begin position="90"/>
        <end position="138"/>
    </location>
</feature>
<proteinExistence type="predicted"/>